<evidence type="ECO:0000256" key="9">
    <source>
        <dbReference type="SAM" id="MobiDB-lite"/>
    </source>
</evidence>
<evidence type="ECO:0000256" key="2">
    <source>
        <dbReference type="ARBA" id="ARBA00022692"/>
    </source>
</evidence>
<evidence type="ECO:0000256" key="1">
    <source>
        <dbReference type="ARBA" id="ARBA00004479"/>
    </source>
</evidence>
<dbReference type="InterPro" id="IPR003598">
    <property type="entry name" value="Ig_sub2"/>
</dbReference>
<evidence type="ECO:0000256" key="6">
    <source>
        <dbReference type="ARBA" id="ARBA00022989"/>
    </source>
</evidence>
<reference evidence="12 13" key="1">
    <citation type="journal article" date="2013" name="Nat. Commun.">
        <title>Genome analysis reveals insights into physiology and longevity of the Brandt's bat Myotis brandtii.</title>
        <authorList>
            <person name="Seim I."/>
            <person name="Fang X."/>
            <person name="Xiong Z."/>
            <person name="Lobanov A.V."/>
            <person name="Huang Z."/>
            <person name="Ma S."/>
            <person name="Feng Y."/>
            <person name="Turanov A.A."/>
            <person name="Zhu Y."/>
            <person name="Lenz T.L."/>
            <person name="Gerashchenko M.V."/>
            <person name="Fan D."/>
            <person name="Hee Yim S."/>
            <person name="Yao X."/>
            <person name="Jordan D."/>
            <person name="Xiong Y."/>
            <person name="Ma Y."/>
            <person name="Lyapunov A.N."/>
            <person name="Chen G."/>
            <person name="Kulakova O.I."/>
            <person name="Sun Y."/>
            <person name="Lee S.G."/>
            <person name="Bronson R.T."/>
            <person name="Moskalev A.A."/>
            <person name="Sunyaev S.R."/>
            <person name="Zhang G."/>
            <person name="Krogh A."/>
            <person name="Wang J."/>
            <person name="Gladyshev V.N."/>
        </authorList>
    </citation>
    <scope>NUCLEOTIDE SEQUENCE [LARGE SCALE GENOMIC DNA]</scope>
</reference>
<dbReference type="PROSITE" id="PS50835">
    <property type="entry name" value="IG_LIKE"/>
    <property type="match status" value="1"/>
</dbReference>
<dbReference type="PANTHER" id="PTHR12035">
    <property type="entry name" value="SIALIC ACID BINDING IMMUNOGLOBULIN-LIKE LECTIN"/>
    <property type="match status" value="1"/>
</dbReference>
<dbReference type="Pfam" id="PF13927">
    <property type="entry name" value="Ig_3"/>
    <property type="match status" value="1"/>
</dbReference>
<dbReference type="PANTHER" id="PTHR12035:SF99">
    <property type="entry name" value="SIALIC ACID BINDING IG LIKE LECTIN 6"/>
    <property type="match status" value="1"/>
</dbReference>
<keyword evidence="7" id="KW-0472">Membrane</keyword>
<proteinExistence type="inferred from homology"/>
<dbReference type="Proteomes" id="UP000052978">
    <property type="component" value="Unassembled WGS sequence"/>
</dbReference>
<feature type="region of interest" description="Disordered" evidence="9">
    <location>
        <begin position="589"/>
        <end position="663"/>
    </location>
</feature>
<keyword evidence="3 12" id="KW-0430">Lectin</keyword>
<dbReference type="InterPro" id="IPR003006">
    <property type="entry name" value="Ig/MHC_CS"/>
</dbReference>
<dbReference type="GO" id="GO:0033691">
    <property type="term" value="F:sialic acid binding"/>
    <property type="evidence" value="ECO:0007669"/>
    <property type="project" value="TreeGrafter"/>
</dbReference>
<keyword evidence="5" id="KW-0130">Cell adhesion</keyword>
<evidence type="ECO:0000256" key="4">
    <source>
        <dbReference type="ARBA" id="ARBA00022737"/>
    </source>
</evidence>
<accession>S7N934</accession>
<feature type="domain" description="Ig-like" evidence="11">
    <location>
        <begin position="218"/>
        <end position="316"/>
    </location>
</feature>
<dbReference type="SUPFAM" id="SSF48726">
    <property type="entry name" value="Immunoglobulin"/>
    <property type="match status" value="5"/>
</dbReference>
<organism evidence="12 13">
    <name type="scientific">Myotis brandtii</name>
    <name type="common">Brandt's bat</name>
    <dbReference type="NCBI Taxonomy" id="109478"/>
    <lineage>
        <taxon>Eukaryota</taxon>
        <taxon>Metazoa</taxon>
        <taxon>Chordata</taxon>
        <taxon>Craniata</taxon>
        <taxon>Vertebrata</taxon>
        <taxon>Euteleostomi</taxon>
        <taxon>Mammalia</taxon>
        <taxon>Eutheria</taxon>
        <taxon>Laurasiatheria</taxon>
        <taxon>Chiroptera</taxon>
        <taxon>Yangochiroptera</taxon>
        <taxon>Vespertilionidae</taxon>
        <taxon>Myotis</taxon>
    </lineage>
</organism>
<gene>
    <name evidence="12" type="ORF">D623_10004554</name>
</gene>
<evidence type="ECO:0000259" key="11">
    <source>
        <dbReference type="PROSITE" id="PS50835"/>
    </source>
</evidence>
<evidence type="ECO:0000256" key="5">
    <source>
        <dbReference type="ARBA" id="ARBA00022889"/>
    </source>
</evidence>
<dbReference type="Pfam" id="PF07686">
    <property type="entry name" value="V-set"/>
    <property type="match status" value="1"/>
</dbReference>
<evidence type="ECO:0000256" key="8">
    <source>
        <dbReference type="ARBA" id="ARBA00038361"/>
    </source>
</evidence>
<dbReference type="InterPro" id="IPR013106">
    <property type="entry name" value="Ig_V-set"/>
</dbReference>
<dbReference type="GO" id="GO:0030246">
    <property type="term" value="F:carbohydrate binding"/>
    <property type="evidence" value="ECO:0007669"/>
    <property type="project" value="UniProtKB-KW"/>
</dbReference>
<feature type="chain" id="PRO_5004543580" evidence="10">
    <location>
        <begin position="20"/>
        <end position="663"/>
    </location>
</feature>
<keyword evidence="4" id="KW-0677">Repeat</keyword>
<evidence type="ECO:0000313" key="12">
    <source>
        <dbReference type="EMBL" id="EPQ13754.1"/>
    </source>
</evidence>
<dbReference type="SMART" id="SM00408">
    <property type="entry name" value="IGc2"/>
    <property type="match status" value="1"/>
</dbReference>
<dbReference type="InterPro" id="IPR007110">
    <property type="entry name" value="Ig-like_dom"/>
</dbReference>
<dbReference type="InterPro" id="IPR051036">
    <property type="entry name" value="SIGLEC"/>
</dbReference>
<dbReference type="GO" id="GO:0005886">
    <property type="term" value="C:plasma membrane"/>
    <property type="evidence" value="ECO:0007669"/>
    <property type="project" value="TreeGrafter"/>
</dbReference>
<evidence type="ECO:0000313" key="13">
    <source>
        <dbReference type="Proteomes" id="UP000052978"/>
    </source>
</evidence>
<keyword evidence="2" id="KW-0812">Transmembrane</keyword>
<dbReference type="InterPro" id="IPR036179">
    <property type="entry name" value="Ig-like_dom_sf"/>
</dbReference>
<keyword evidence="13" id="KW-1185">Reference proteome</keyword>
<comment type="similarity">
    <text evidence="8">Belongs to the immunoglobulin superfamily. SIGLEC (sialic acid binding Ig-like lectin) family.</text>
</comment>
<sequence length="663" mass="72033">MLLRLLLLLPPVLWGGALAKDSSYRLVLQESVTVQESLCVFVPCKFSYSRMFPKYLHQHWFKIEGNKKRSFLVATNNPEEKLQERTQGRFLIPMDPEPDDCSLTIRDVNMRDSGTYFFHVKYGLYEHTYEDQMLSLKVTALTDKPDIQIPGPLESGRLKKLNCFVLWACEEGTPPIFSWTSAAHTFLGPRSHHLSSVLTLIPRPQDHSTNLTCQVHFPATGVSVERTIRLNVASLKILQTTSLSILEGEALRLRCEADSNPPAELSWFRGSPGLHATPITSTAILELPRVGPAQEGEFTCQARHKLGSLSVSLSLSVVYPPQLLGPSCSWEDQGLHCSCSSRAQPAPSLRWRLGAGLLEGNHGNASHVVNSSSEGPWTNSSLSLRAGLSEGLRLSCEAQNVHGTRSTAVLLLPDPPQLLGPSCSWEDQDLFCSCSSRAQPAPSLRWRLGAGLLEGNHSNASHAVTSSSEGPWTNSSLSLRGGLSSDLRLSCEARNVLGAQSASVLRLPDPPQLLEPSCSWEDQGLHCSCSSRAQLAPSLHWRLGNHGNASYRVTSSSAGAVGQQLPEPPGGGVKTCREKAAQLMQSMDKDVHPGTGAGSGAHQHPFWTDSSAAPPAAPPAPDGAGPPAKGEPELHYAFVRFHNRKPQGNEDANIVYSEIKTHK</sequence>
<dbReference type="PROSITE" id="PS00290">
    <property type="entry name" value="IG_MHC"/>
    <property type="match status" value="1"/>
</dbReference>
<dbReference type="SMART" id="SM00409">
    <property type="entry name" value="IG"/>
    <property type="match status" value="2"/>
</dbReference>
<keyword evidence="10" id="KW-0732">Signal</keyword>
<feature type="signal peptide" evidence="10">
    <location>
        <begin position="1"/>
        <end position="19"/>
    </location>
</feature>
<evidence type="ECO:0000256" key="3">
    <source>
        <dbReference type="ARBA" id="ARBA00022734"/>
    </source>
</evidence>
<evidence type="ECO:0000256" key="7">
    <source>
        <dbReference type="ARBA" id="ARBA00023136"/>
    </source>
</evidence>
<dbReference type="InterPro" id="IPR013783">
    <property type="entry name" value="Ig-like_fold"/>
</dbReference>
<dbReference type="AlphaFoldDB" id="S7N934"/>
<dbReference type="EMBL" id="KE163773">
    <property type="protein sequence ID" value="EPQ13754.1"/>
    <property type="molecule type" value="Genomic_DNA"/>
</dbReference>
<dbReference type="GO" id="GO:0007155">
    <property type="term" value="P:cell adhesion"/>
    <property type="evidence" value="ECO:0007669"/>
    <property type="project" value="UniProtKB-KW"/>
</dbReference>
<name>S7N934_MYOBR</name>
<feature type="region of interest" description="Disordered" evidence="9">
    <location>
        <begin position="555"/>
        <end position="574"/>
    </location>
</feature>
<dbReference type="Gene3D" id="2.60.40.10">
    <property type="entry name" value="Immunoglobulins"/>
    <property type="match status" value="4"/>
</dbReference>
<comment type="subcellular location">
    <subcellularLocation>
        <location evidence="1">Membrane</location>
        <topology evidence="1">Single-pass type I membrane protein</topology>
    </subcellularLocation>
</comment>
<dbReference type="InterPro" id="IPR003599">
    <property type="entry name" value="Ig_sub"/>
</dbReference>
<protein>
    <submittedName>
        <fullName evidence="12">Sialic acid-binding Ig-like lectin 5</fullName>
    </submittedName>
</protein>
<evidence type="ECO:0000256" key="10">
    <source>
        <dbReference type="SAM" id="SignalP"/>
    </source>
</evidence>
<keyword evidence="6" id="KW-1133">Transmembrane helix</keyword>